<dbReference type="Gene3D" id="3.40.720.10">
    <property type="entry name" value="Alkaline Phosphatase, subunit A"/>
    <property type="match status" value="1"/>
</dbReference>
<sequence length="465" mass="53321">MKKPNLLFIFADQWRREAVGFMKKEPVITPNFDAFSNEAAIFEKAYSSCPLCSPNRATILTGKNPISHGVITNCKPGLENIFLKENEVTIGDILKTNRYKTGYIGKWHLDEPEKKDDTLPLSGAKDWDAFTPPGPKRHGFDFWYSYGADDNHLSPHYWMDSPEMININKWSVEHETDIALDFIDKNKEDNFALFLSWNPPHTPLDLIPQKYVDMYKDVKVEKRENVILEDIVDHPKTITPFSLDEAGYLESVKKYYAAITGIDEHFGKIVDYLKMNNLFENTIIIVTSDHGEMLCSHGLWSKHVWFEEAVSVPFMLSHGDRYKDRKITTPLSGSDIAPTILSLLDLSIPKEMEGVDLSPTLKGEKVDNIAISACYTGNPKVLNSLKERGLDTLAYGWRAAIDEKYTYVYFNDYSGNGIPKEFLYDNTKDEYQLNPIPLNDKTKYLKEYLITWGEKHNDPFIKITV</sequence>
<dbReference type="GO" id="GO:0004065">
    <property type="term" value="F:arylsulfatase activity"/>
    <property type="evidence" value="ECO:0007669"/>
    <property type="project" value="TreeGrafter"/>
</dbReference>
<dbReference type="EMBL" id="AXZF01000032">
    <property type="protein sequence ID" value="ERT69216.1"/>
    <property type="molecule type" value="Genomic_DNA"/>
</dbReference>
<reference evidence="4 5" key="1">
    <citation type="submission" date="2013-08" db="EMBL/GenBank/DDBJ databases">
        <authorList>
            <person name="Weinstock G."/>
            <person name="Sodergren E."/>
            <person name="Wylie T."/>
            <person name="Fulton L."/>
            <person name="Fulton R."/>
            <person name="Fronick C."/>
            <person name="O'Laughlin M."/>
            <person name="Godfrey J."/>
            <person name="Miner T."/>
            <person name="Herter B."/>
            <person name="Appelbaum E."/>
            <person name="Cordes M."/>
            <person name="Lek S."/>
            <person name="Wollam A."/>
            <person name="Pepin K.H."/>
            <person name="Palsikar V.B."/>
            <person name="Mitreva M."/>
            <person name="Wilson R.K."/>
        </authorList>
    </citation>
    <scope>NUCLEOTIDE SEQUENCE [LARGE SCALE GENOMIC DNA]</scope>
    <source>
        <strain evidence="4 5">ATCC BAA-474</strain>
    </source>
</reference>
<dbReference type="PANTHER" id="PTHR42693">
    <property type="entry name" value="ARYLSULFATASE FAMILY MEMBER"/>
    <property type="match status" value="1"/>
</dbReference>
<evidence type="ECO:0000256" key="2">
    <source>
        <dbReference type="ARBA" id="ARBA00022801"/>
    </source>
</evidence>
<protein>
    <recommendedName>
        <fullName evidence="3">Sulfatase N-terminal domain-containing protein</fullName>
    </recommendedName>
</protein>
<accession>U7VCL4</accession>
<dbReference type="HOGENOM" id="CLU_006332_9_3_0"/>
<dbReference type="CDD" id="cd16034">
    <property type="entry name" value="sulfatase_like"/>
    <property type="match status" value="1"/>
</dbReference>
<gene>
    <name evidence="4" type="ORF">HMPREF0202_00880</name>
</gene>
<keyword evidence="5" id="KW-1185">Reference proteome</keyword>
<dbReference type="AlphaFoldDB" id="U7VCL4"/>
<proteinExistence type="inferred from homology"/>
<name>U7VCL4_9FUSO</name>
<dbReference type="Gene3D" id="3.30.1120.10">
    <property type="match status" value="1"/>
</dbReference>
<comment type="similarity">
    <text evidence="1">Belongs to the sulfatase family.</text>
</comment>
<dbReference type="RefSeq" id="WP_023050425.1">
    <property type="nucleotide sequence ID" value="NZ_CP173065.2"/>
</dbReference>
<organism evidence="4 5">
    <name type="scientific">Cetobacterium somerae ATCC BAA-474</name>
    <dbReference type="NCBI Taxonomy" id="1319815"/>
    <lineage>
        <taxon>Bacteria</taxon>
        <taxon>Fusobacteriati</taxon>
        <taxon>Fusobacteriota</taxon>
        <taxon>Fusobacteriia</taxon>
        <taxon>Fusobacteriales</taxon>
        <taxon>Fusobacteriaceae</taxon>
        <taxon>Cetobacterium</taxon>
    </lineage>
</organism>
<comment type="caution">
    <text evidence="4">The sequence shown here is derived from an EMBL/GenBank/DDBJ whole genome shotgun (WGS) entry which is preliminary data.</text>
</comment>
<dbReference type="InterPro" id="IPR000917">
    <property type="entry name" value="Sulfatase_N"/>
</dbReference>
<dbReference type="STRING" id="1319815.HMPREF0202_00880"/>
<evidence type="ECO:0000256" key="1">
    <source>
        <dbReference type="ARBA" id="ARBA00008779"/>
    </source>
</evidence>
<evidence type="ECO:0000259" key="3">
    <source>
        <dbReference type="Pfam" id="PF00884"/>
    </source>
</evidence>
<dbReference type="eggNOG" id="COG3119">
    <property type="taxonomic scope" value="Bacteria"/>
</dbReference>
<dbReference type="SUPFAM" id="SSF53649">
    <property type="entry name" value="Alkaline phosphatase-like"/>
    <property type="match status" value="1"/>
</dbReference>
<evidence type="ECO:0000313" key="5">
    <source>
        <dbReference type="Proteomes" id="UP000017081"/>
    </source>
</evidence>
<dbReference type="Pfam" id="PF00884">
    <property type="entry name" value="Sulfatase"/>
    <property type="match status" value="1"/>
</dbReference>
<dbReference type="InterPro" id="IPR050738">
    <property type="entry name" value="Sulfatase"/>
</dbReference>
<evidence type="ECO:0000313" key="4">
    <source>
        <dbReference type="EMBL" id="ERT69216.1"/>
    </source>
</evidence>
<dbReference type="PANTHER" id="PTHR42693:SF53">
    <property type="entry name" value="ENDO-4-O-SULFATASE"/>
    <property type="match status" value="1"/>
</dbReference>
<feature type="domain" description="Sulfatase N-terminal" evidence="3">
    <location>
        <begin position="4"/>
        <end position="345"/>
    </location>
</feature>
<keyword evidence="2" id="KW-0378">Hydrolase</keyword>
<dbReference type="Proteomes" id="UP000017081">
    <property type="component" value="Unassembled WGS sequence"/>
</dbReference>
<dbReference type="PATRIC" id="fig|1319815.3.peg.846"/>
<dbReference type="InterPro" id="IPR017850">
    <property type="entry name" value="Alkaline_phosphatase_core_sf"/>
</dbReference>